<keyword evidence="2" id="KW-1185">Reference proteome</keyword>
<dbReference type="RefSeq" id="XP_001267544.1">
    <property type="nucleotide sequence ID" value="XM_001267543.1"/>
</dbReference>
<evidence type="ECO:0000313" key="1">
    <source>
        <dbReference type="EMBL" id="EAW25647.1"/>
    </source>
</evidence>
<evidence type="ECO:0000313" key="2">
    <source>
        <dbReference type="Proteomes" id="UP000006702"/>
    </source>
</evidence>
<dbReference type="GeneID" id="4594320"/>
<organism evidence="1 2">
    <name type="scientific">Neosartorya fischeri (strain ATCC 1020 / DSM 3700 / CBS 544.65 / FGSC A1164 / JCM 1740 / NRRL 181 / WB 181)</name>
    <name type="common">Aspergillus fischerianus</name>
    <dbReference type="NCBI Taxonomy" id="331117"/>
    <lineage>
        <taxon>Eukaryota</taxon>
        <taxon>Fungi</taxon>
        <taxon>Dikarya</taxon>
        <taxon>Ascomycota</taxon>
        <taxon>Pezizomycotina</taxon>
        <taxon>Eurotiomycetes</taxon>
        <taxon>Eurotiomycetidae</taxon>
        <taxon>Eurotiales</taxon>
        <taxon>Aspergillaceae</taxon>
        <taxon>Aspergillus</taxon>
        <taxon>Aspergillus subgen. Fumigati</taxon>
    </lineage>
</organism>
<gene>
    <name evidence="1" type="ORF">NFIA_044660</name>
</gene>
<protein>
    <submittedName>
        <fullName evidence="1">Uncharacterized protein</fullName>
    </submittedName>
</protein>
<dbReference type="AlphaFoldDB" id="A1CV70"/>
<accession>A1CV70</accession>
<dbReference type="EMBL" id="DS027684">
    <property type="protein sequence ID" value="EAW25647.1"/>
    <property type="molecule type" value="Genomic_DNA"/>
</dbReference>
<dbReference type="Proteomes" id="UP000006702">
    <property type="component" value="Unassembled WGS sequence"/>
</dbReference>
<reference evidence="2" key="1">
    <citation type="journal article" date="2008" name="PLoS Genet.">
        <title>Genomic islands in the pathogenic filamentous fungus Aspergillus fumigatus.</title>
        <authorList>
            <person name="Fedorova N.D."/>
            <person name="Khaldi N."/>
            <person name="Joardar V.S."/>
            <person name="Maiti R."/>
            <person name="Amedeo P."/>
            <person name="Anderson M.J."/>
            <person name="Crabtree J."/>
            <person name="Silva J.C."/>
            <person name="Badger J.H."/>
            <person name="Albarraq A."/>
            <person name="Angiuoli S."/>
            <person name="Bussey H."/>
            <person name="Bowyer P."/>
            <person name="Cotty P.J."/>
            <person name="Dyer P.S."/>
            <person name="Egan A."/>
            <person name="Galens K."/>
            <person name="Fraser-Liggett C.M."/>
            <person name="Haas B.J."/>
            <person name="Inman J.M."/>
            <person name="Kent R."/>
            <person name="Lemieux S."/>
            <person name="Malavazi I."/>
            <person name="Orvis J."/>
            <person name="Roemer T."/>
            <person name="Ronning C.M."/>
            <person name="Sundaram J.P."/>
            <person name="Sutton G."/>
            <person name="Turner G."/>
            <person name="Venter J.C."/>
            <person name="White O.R."/>
            <person name="Whitty B.R."/>
            <person name="Youngman P."/>
            <person name="Wolfe K.H."/>
            <person name="Goldman G.H."/>
            <person name="Wortman J.R."/>
            <person name="Jiang B."/>
            <person name="Denning D.W."/>
            <person name="Nierman W.C."/>
        </authorList>
    </citation>
    <scope>NUCLEOTIDE SEQUENCE [LARGE SCALE GENOMIC DNA]</scope>
    <source>
        <strain evidence="2">ATCC 1020 / DSM 3700 / CBS 544.65 / FGSC A1164 / JCM 1740 / NRRL 181 / WB 181</strain>
    </source>
</reference>
<name>A1CV70_NEOFI</name>
<dbReference type="VEuPathDB" id="FungiDB:NFIA_044660"/>
<proteinExistence type="predicted"/>
<dbReference type="KEGG" id="nfi:NFIA_044660"/>
<dbReference type="HOGENOM" id="CLU_2722782_0_0_1"/>
<sequence>MAVNALDLTSITRWHMGPSSQLLKRAQKEVNIGNYHTFSGGSHTIAYSTPSTYSVGAIPPAAKEEEEEGQTS</sequence>